<dbReference type="Pfam" id="PF02798">
    <property type="entry name" value="GST_N"/>
    <property type="match status" value="1"/>
</dbReference>
<dbReference type="PROSITE" id="PS50404">
    <property type="entry name" value="GST_NTER"/>
    <property type="match status" value="1"/>
</dbReference>
<dbReference type="SFLD" id="SFLDG00358">
    <property type="entry name" value="Main_(cytGST)"/>
    <property type="match status" value="1"/>
</dbReference>
<feature type="domain" description="GST C-terminal" evidence="3">
    <location>
        <begin position="86"/>
        <end position="210"/>
    </location>
</feature>
<dbReference type="InterPro" id="IPR034333">
    <property type="entry name" value="GST_Zeta_N"/>
</dbReference>
<dbReference type="EMBL" id="FRCA01000018">
    <property type="protein sequence ID" value="SHM91568.1"/>
    <property type="molecule type" value="Genomic_DNA"/>
</dbReference>
<dbReference type="Gene3D" id="1.20.1050.10">
    <property type="match status" value="1"/>
</dbReference>
<evidence type="ECO:0000259" key="3">
    <source>
        <dbReference type="PROSITE" id="PS50405"/>
    </source>
</evidence>
<dbReference type="GO" id="GO:0016034">
    <property type="term" value="F:maleylacetoacetate isomerase activity"/>
    <property type="evidence" value="ECO:0007669"/>
    <property type="project" value="TreeGrafter"/>
</dbReference>
<reference evidence="4 7" key="2">
    <citation type="submission" date="2019-07" db="EMBL/GenBank/DDBJ databases">
        <title>Whole genome shotgun sequence of Halomonas cupida NBRC 102219.</title>
        <authorList>
            <person name="Hosoyama A."/>
            <person name="Uohara A."/>
            <person name="Ohji S."/>
            <person name="Ichikawa N."/>
        </authorList>
    </citation>
    <scope>NUCLEOTIDE SEQUENCE [LARGE SCALE GENOMIC DNA]</scope>
    <source>
        <strain evidence="4 7">NBRC 102219</strain>
    </source>
</reference>
<dbReference type="AlphaFoldDB" id="A0A1M7MKM0"/>
<evidence type="ECO:0000313" key="7">
    <source>
        <dbReference type="Proteomes" id="UP000321726"/>
    </source>
</evidence>
<evidence type="ECO:0000256" key="1">
    <source>
        <dbReference type="ARBA" id="ARBA00010007"/>
    </source>
</evidence>
<dbReference type="RefSeq" id="WP_073437224.1">
    <property type="nucleotide sequence ID" value="NZ_BJXU01000188.1"/>
</dbReference>
<organism evidence="5 6">
    <name type="scientific">Halomonas cupida</name>
    <dbReference type="NCBI Taxonomy" id="44933"/>
    <lineage>
        <taxon>Bacteria</taxon>
        <taxon>Pseudomonadati</taxon>
        <taxon>Pseudomonadota</taxon>
        <taxon>Gammaproteobacteria</taxon>
        <taxon>Oceanospirillales</taxon>
        <taxon>Halomonadaceae</taxon>
        <taxon>Halomonas</taxon>
    </lineage>
</organism>
<dbReference type="CDD" id="cd03042">
    <property type="entry name" value="GST_N_Zeta"/>
    <property type="match status" value="1"/>
</dbReference>
<dbReference type="SUPFAM" id="SSF47616">
    <property type="entry name" value="GST C-terminal domain-like"/>
    <property type="match status" value="1"/>
</dbReference>
<evidence type="ECO:0000259" key="2">
    <source>
        <dbReference type="PROSITE" id="PS50404"/>
    </source>
</evidence>
<evidence type="ECO:0000313" key="6">
    <source>
        <dbReference type="Proteomes" id="UP000184123"/>
    </source>
</evidence>
<protein>
    <submittedName>
        <fullName evidence="4">Maleylacetoacetate isomerase</fullName>
    </submittedName>
    <submittedName>
        <fullName evidence="5">Maleylpyruvate isomerase</fullName>
    </submittedName>
</protein>
<dbReference type="GO" id="GO:0005737">
    <property type="term" value="C:cytoplasm"/>
    <property type="evidence" value="ECO:0007669"/>
    <property type="project" value="InterPro"/>
</dbReference>
<feature type="domain" description="GST N-terminal" evidence="2">
    <location>
        <begin position="1"/>
        <end position="81"/>
    </location>
</feature>
<sequence>MQLYDYFRSSAAYRVRIVANLKGIELEQVPVNLVKGEQRSDTHLSRNAQGLVPTLVTNDGECLTQSLAICEYLEECFPEPALLPSDPIARARVRALCQVIACEIHPLNNLRVLKHLTGELGLSDDNKLAWYRHWVRLGFDAVEAMLDASSDFCHGDNPTLADVCLVPQVFNAERFECDLGPYPRIRTVTERARALDAFAGAAPGKQADAI</sequence>
<dbReference type="EMBL" id="BJXU01000188">
    <property type="protein sequence ID" value="GEN26130.1"/>
    <property type="molecule type" value="Genomic_DNA"/>
</dbReference>
<dbReference type="InterPro" id="IPR034330">
    <property type="entry name" value="GST_Zeta_C"/>
</dbReference>
<comment type="similarity">
    <text evidence="1">Belongs to the GST superfamily. Zeta family.</text>
</comment>
<dbReference type="NCBIfam" id="TIGR01262">
    <property type="entry name" value="maiA"/>
    <property type="match status" value="1"/>
</dbReference>
<keyword evidence="5" id="KW-0413">Isomerase</keyword>
<reference evidence="5 6" key="1">
    <citation type="submission" date="2016-11" db="EMBL/GenBank/DDBJ databases">
        <authorList>
            <person name="Jaros S."/>
            <person name="Januszkiewicz K."/>
            <person name="Wedrychowicz H."/>
        </authorList>
    </citation>
    <scope>NUCLEOTIDE SEQUENCE [LARGE SCALE GENOMIC DNA]</scope>
    <source>
        <strain evidence="5 6">DSM 4740</strain>
    </source>
</reference>
<dbReference type="InterPro" id="IPR040079">
    <property type="entry name" value="Glutathione_S-Trfase"/>
</dbReference>
<evidence type="ECO:0000313" key="4">
    <source>
        <dbReference type="EMBL" id="GEN26130.1"/>
    </source>
</evidence>
<accession>A0A1M7MKM0</accession>
<dbReference type="PANTHER" id="PTHR42673:SF4">
    <property type="entry name" value="MALEYLACETOACETATE ISOMERASE"/>
    <property type="match status" value="1"/>
</dbReference>
<proteinExistence type="inferred from homology"/>
<evidence type="ECO:0000313" key="5">
    <source>
        <dbReference type="EMBL" id="SHM91568.1"/>
    </source>
</evidence>
<name>A0A1M7MKM0_9GAMM</name>
<dbReference type="PANTHER" id="PTHR42673">
    <property type="entry name" value="MALEYLACETOACETATE ISOMERASE"/>
    <property type="match status" value="1"/>
</dbReference>
<keyword evidence="5" id="KW-0670">Pyruvate</keyword>
<dbReference type="InterPro" id="IPR036282">
    <property type="entry name" value="Glutathione-S-Trfase_C_sf"/>
</dbReference>
<dbReference type="SFLD" id="SFLDS00019">
    <property type="entry name" value="Glutathione_Transferase_(cytos"/>
    <property type="match status" value="1"/>
</dbReference>
<keyword evidence="7" id="KW-1185">Reference proteome</keyword>
<dbReference type="InterPro" id="IPR004045">
    <property type="entry name" value="Glutathione_S-Trfase_N"/>
</dbReference>
<dbReference type="InterPro" id="IPR036249">
    <property type="entry name" value="Thioredoxin-like_sf"/>
</dbReference>
<dbReference type="InterPro" id="IPR010987">
    <property type="entry name" value="Glutathione-S-Trfase_C-like"/>
</dbReference>
<dbReference type="GO" id="GO:0006559">
    <property type="term" value="P:L-phenylalanine catabolic process"/>
    <property type="evidence" value="ECO:0007669"/>
    <property type="project" value="TreeGrafter"/>
</dbReference>
<dbReference type="Proteomes" id="UP000184123">
    <property type="component" value="Unassembled WGS sequence"/>
</dbReference>
<dbReference type="SUPFAM" id="SSF52833">
    <property type="entry name" value="Thioredoxin-like"/>
    <property type="match status" value="1"/>
</dbReference>
<gene>
    <name evidence="4" type="ORF">HCU01_40790</name>
    <name evidence="5" type="ORF">SAMN05660971_04251</name>
</gene>
<dbReference type="PROSITE" id="PS50405">
    <property type="entry name" value="GST_CTER"/>
    <property type="match status" value="1"/>
</dbReference>
<dbReference type="InterPro" id="IPR005955">
    <property type="entry name" value="GST_Zeta"/>
</dbReference>
<dbReference type="GO" id="GO:0004364">
    <property type="term" value="F:glutathione transferase activity"/>
    <property type="evidence" value="ECO:0007669"/>
    <property type="project" value="TreeGrafter"/>
</dbReference>
<dbReference type="Gene3D" id="3.40.30.10">
    <property type="entry name" value="Glutaredoxin"/>
    <property type="match status" value="1"/>
</dbReference>
<dbReference type="CDD" id="cd03191">
    <property type="entry name" value="GST_C_Zeta"/>
    <property type="match status" value="1"/>
</dbReference>
<dbReference type="GO" id="GO:0006749">
    <property type="term" value="P:glutathione metabolic process"/>
    <property type="evidence" value="ECO:0007669"/>
    <property type="project" value="TreeGrafter"/>
</dbReference>
<dbReference type="FunFam" id="1.20.1050.10:FF:000010">
    <property type="entry name" value="Maleylacetoacetate isomerase isoform 1"/>
    <property type="match status" value="1"/>
</dbReference>
<dbReference type="STRING" id="44933.SAMN05660971_04251"/>
<dbReference type="Proteomes" id="UP000321726">
    <property type="component" value="Unassembled WGS sequence"/>
</dbReference>
<dbReference type="OrthoDB" id="509852at2"/>